<sequence length="939" mass="103278">MSESSDQDGQRAKKRARKRSCDVCRSKKIRCDGPEKKSHEKCTNCVEMKVACTYVETAKRRGPPKGYVEQLEQRMMRLEATLKRLHPDTDFLNTIGPALDKDTFDLGSHLSSLQGLHIPPLPALNLPKTSVSSARGWGSPGSVLGSPSASVSVSTPPSNSRLHTLALGATAWTAREADPHRRTPSSKNSLKGQATPPCGCPSDSDENDTLEQVKMVEDFARLQTEAEHKEDHYRYHGKSSGVQLVQAVRDLKTKAAGGADSFVEGLATSRRREYWTIPAWEIGIANESVTPPDFAFWPEPDLAELLIDAYFRHCNLEYPLLNRIMFKRQYRENLWRHHMDFAKVTLMIFANGARYVDDSRVYFKNPDAPGNNEALDGSAKHSAGWRYMQMVIKMGKSWLAKPGLYDLQAHVLFCTFMQGSAIPHMTWLIAGVGLRLAQDMGIHLRAGTSHLGATERALYSRAFWCLYHIDRVSAAAIGRAVAMQDSDFDAEFPLAVDDEYWDTGNLETSFVQPENKTAQIASFICVLRLDHIIECALKTVYAVGKTNTSARSQDPEVQKAIVVELDSALNAWADAVPDALRWDPARRDVETFERSAILYVQYYFVQILVHRPFIPTPRRPTSTGFPSLAICSSASRSISNIVDVVLKRSRQLSSQPGRGVPQALLMPAFTAAVVLLIGVWSGRKPGSSTESEKAMLDVKKCLRGMKDMETTWRQAGKMADILTELASATNMPVATPPSASGQSSGNALKRTREEGRERGPSADASKTEGVSFSGSMPFASPQSYVPPTSSWSQGAAPTLQQQSNAPVFSDTPSFPFTFSPSANQTASTQANYSSEINYDSPFVNGLFASLNYDNAPGFTDMDTSSLLHGYGGAELASFDLLPQNVSSHPNGQSFSWPGLFDLADNAQQGIGQTLEGWSAIGTNDTPVNNWDFVQQESRQ</sequence>
<dbReference type="GO" id="GO:0008270">
    <property type="term" value="F:zinc ion binding"/>
    <property type="evidence" value="ECO:0007669"/>
    <property type="project" value="InterPro"/>
</dbReference>
<dbReference type="GO" id="GO:0006351">
    <property type="term" value="P:DNA-templated transcription"/>
    <property type="evidence" value="ECO:0007669"/>
    <property type="project" value="InterPro"/>
</dbReference>
<feature type="region of interest" description="Disordered" evidence="3">
    <location>
        <begin position="134"/>
        <end position="159"/>
    </location>
</feature>
<keyword evidence="1" id="KW-0479">Metal-binding</keyword>
<feature type="compositionally biased region" description="Low complexity" evidence="3">
    <location>
        <begin position="136"/>
        <end position="159"/>
    </location>
</feature>
<proteinExistence type="evidence at transcript level"/>
<evidence type="ECO:0000313" key="5">
    <source>
        <dbReference type="EMBL" id="BAJ87928.1"/>
    </source>
</evidence>
<dbReference type="InterPro" id="IPR036864">
    <property type="entry name" value="Zn2-C6_fun-type_DNA-bd_sf"/>
</dbReference>
<protein>
    <submittedName>
        <fullName evidence="5">Predicted protein</fullName>
    </submittedName>
</protein>
<evidence type="ECO:0000256" key="2">
    <source>
        <dbReference type="ARBA" id="ARBA00023242"/>
    </source>
</evidence>
<dbReference type="CDD" id="cd12148">
    <property type="entry name" value="fungal_TF_MHR"/>
    <property type="match status" value="1"/>
</dbReference>
<dbReference type="Gene3D" id="4.10.240.10">
    <property type="entry name" value="Zn(2)-C6 fungal-type DNA-binding domain"/>
    <property type="match status" value="1"/>
</dbReference>
<dbReference type="Pfam" id="PF04082">
    <property type="entry name" value="Fungal_trans"/>
    <property type="match status" value="1"/>
</dbReference>
<dbReference type="EMBL" id="AK356713">
    <property type="protein sequence ID" value="BAJ87928.1"/>
    <property type="molecule type" value="mRNA"/>
</dbReference>
<keyword evidence="2" id="KW-0539">Nucleus</keyword>
<dbReference type="InterPro" id="IPR001138">
    <property type="entry name" value="Zn2Cys6_DnaBD"/>
</dbReference>
<dbReference type="PROSITE" id="PS50048">
    <property type="entry name" value="ZN2_CY6_FUNGAL_2"/>
    <property type="match status" value="1"/>
</dbReference>
<reference evidence="5" key="1">
    <citation type="journal article" date="2011" name="Plant Physiol.">
        <title>Comprehensive sequence analysis of 24,783 barley full-length cDNAs derived from 12 clone libraries.</title>
        <authorList>
            <person name="Matsumoto T."/>
            <person name="Tanaka T."/>
            <person name="Sakai H."/>
            <person name="Amano N."/>
            <person name="Kanamori H."/>
            <person name="Kurita K."/>
            <person name="Kikuta A."/>
            <person name="Kamiya K."/>
            <person name="Yamamoto M."/>
            <person name="Ikawa H."/>
            <person name="Fujii N."/>
            <person name="Hori K."/>
            <person name="Itoh T."/>
            <person name="Sato K."/>
        </authorList>
    </citation>
    <scope>NUCLEOTIDE SEQUENCE</scope>
    <source>
        <tissue evidence="5">Shoot</tissue>
    </source>
</reference>
<dbReference type="Pfam" id="PF00172">
    <property type="entry name" value="Zn_clus"/>
    <property type="match status" value="1"/>
</dbReference>
<feature type="region of interest" description="Disordered" evidence="3">
    <location>
        <begin position="172"/>
        <end position="207"/>
    </location>
</feature>
<name>F2CYK7_HORVV</name>
<dbReference type="InterPro" id="IPR050987">
    <property type="entry name" value="AtrR-like"/>
</dbReference>
<feature type="region of interest" description="Disordered" evidence="3">
    <location>
        <begin position="1"/>
        <end position="20"/>
    </location>
</feature>
<feature type="compositionally biased region" description="Polar residues" evidence="3">
    <location>
        <begin position="731"/>
        <end position="746"/>
    </location>
</feature>
<evidence type="ECO:0000256" key="3">
    <source>
        <dbReference type="SAM" id="MobiDB-lite"/>
    </source>
</evidence>
<dbReference type="PANTHER" id="PTHR46910">
    <property type="entry name" value="TRANSCRIPTION FACTOR PDR1"/>
    <property type="match status" value="1"/>
</dbReference>
<feature type="domain" description="Zn(2)-C6 fungal-type" evidence="4">
    <location>
        <begin position="20"/>
        <end position="54"/>
    </location>
</feature>
<evidence type="ECO:0000256" key="1">
    <source>
        <dbReference type="ARBA" id="ARBA00022723"/>
    </source>
</evidence>
<dbReference type="SUPFAM" id="SSF57701">
    <property type="entry name" value="Zn2/Cys6 DNA-binding domain"/>
    <property type="match status" value="1"/>
</dbReference>
<dbReference type="GO" id="GO:0003677">
    <property type="term" value="F:DNA binding"/>
    <property type="evidence" value="ECO:0007669"/>
    <property type="project" value="InterPro"/>
</dbReference>
<dbReference type="CDD" id="cd00067">
    <property type="entry name" value="GAL4"/>
    <property type="match status" value="1"/>
</dbReference>
<dbReference type="PANTHER" id="PTHR46910:SF38">
    <property type="entry name" value="ZN(2)-C6 FUNGAL-TYPE DOMAIN-CONTAINING PROTEIN"/>
    <property type="match status" value="1"/>
</dbReference>
<feature type="region of interest" description="Disordered" evidence="3">
    <location>
        <begin position="731"/>
        <end position="812"/>
    </location>
</feature>
<dbReference type="SMART" id="SM00066">
    <property type="entry name" value="GAL4"/>
    <property type="match status" value="1"/>
</dbReference>
<dbReference type="InterPro" id="IPR007219">
    <property type="entry name" value="XnlR_reg_dom"/>
</dbReference>
<evidence type="ECO:0000259" key="4">
    <source>
        <dbReference type="PROSITE" id="PS50048"/>
    </source>
</evidence>
<dbReference type="GO" id="GO:0000981">
    <property type="term" value="F:DNA-binding transcription factor activity, RNA polymerase II-specific"/>
    <property type="evidence" value="ECO:0007669"/>
    <property type="project" value="InterPro"/>
</dbReference>
<accession>F2CYK7</accession>
<organism evidence="5">
    <name type="scientific">Hordeum vulgare subsp. vulgare</name>
    <name type="common">Domesticated barley</name>
    <dbReference type="NCBI Taxonomy" id="112509"/>
    <lineage>
        <taxon>Eukaryota</taxon>
        <taxon>Viridiplantae</taxon>
        <taxon>Streptophyta</taxon>
        <taxon>Embryophyta</taxon>
        <taxon>Tracheophyta</taxon>
        <taxon>Spermatophyta</taxon>
        <taxon>Magnoliopsida</taxon>
        <taxon>Liliopsida</taxon>
        <taxon>Poales</taxon>
        <taxon>Poaceae</taxon>
        <taxon>BOP clade</taxon>
        <taxon>Pooideae</taxon>
        <taxon>Triticodae</taxon>
        <taxon>Triticeae</taxon>
        <taxon>Hordeinae</taxon>
        <taxon>Hordeum</taxon>
    </lineage>
</organism>
<dbReference type="CDD" id="cd15486">
    <property type="entry name" value="ZIP_Sip4"/>
    <property type="match status" value="1"/>
</dbReference>
<dbReference type="SMART" id="SM00906">
    <property type="entry name" value="Fungal_trans"/>
    <property type="match status" value="1"/>
</dbReference>
<dbReference type="PROSITE" id="PS00463">
    <property type="entry name" value="ZN2_CY6_FUNGAL_1"/>
    <property type="match status" value="1"/>
</dbReference>
<feature type="compositionally biased region" description="Polar residues" evidence="3">
    <location>
        <begin position="768"/>
        <end position="805"/>
    </location>
</feature>
<feature type="compositionally biased region" description="Basic and acidic residues" evidence="3">
    <location>
        <begin position="750"/>
        <end position="760"/>
    </location>
</feature>
<dbReference type="AlphaFoldDB" id="F2CYK7"/>